<dbReference type="GO" id="GO:0009086">
    <property type="term" value="P:methionine biosynthetic process"/>
    <property type="evidence" value="ECO:0007669"/>
    <property type="project" value="TreeGrafter"/>
</dbReference>
<dbReference type="GO" id="GO:0035999">
    <property type="term" value="P:tetrahydrofolate interconversion"/>
    <property type="evidence" value="ECO:0007669"/>
    <property type="project" value="UniProtKB-UniPathway"/>
</dbReference>
<proteinExistence type="inferred from homology"/>
<feature type="domain" description="MTHFR SAM-binding regulatory" evidence="8">
    <location>
        <begin position="410"/>
        <end position="668"/>
    </location>
</feature>
<dbReference type="SUPFAM" id="SSF51730">
    <property type="entry name" value="FAD-linked oxidoreductase"/>
    <property type="match status" value="2"/>
</dbReference>
<keyword evidence="4" id="KW-0285">Flavoprotein</keyword>
<evidence type="ECO:0000256" key="1">
    <source>
        <dbReference type="ARBA" id="ARBA00001974"/>
    </source>
</evidence>
<evidence type="ECO:0000259" key="8">
    <source>
        <dbReference type="Pfam" id="PF21895"/>
    </source>
</evidence>
<comment type="pathway">
    <text evidence="2 7">One-carbon metabolism; tetrahydrofolate interconversion.</text>
</comment>
<dbReference type="GO" id="GO:0071949">
    <property type="term" value="F:FAD binding"/>
    <property type="evidence" value="ECO:0007669"/>
    <property type="project" value="TreeGrafter"/>
</dbReference>
<dbReference type="PANTHER" id="PTHR45754:SF1">
    <property type="entry name" value="METHYLENETETRAHYDROFOLATE REDUCTASE 1"/>
    <property type="match status" value="1"/>
</dbReference>
<dbReference type="InterPro" id="IPR053806">
    <property type="entry name" value="MTHFR_C"/>
</dbReference>
<evidence type="ECO:0000256" key="2">
    <source>
        <dbReference type="ARBA" id="ARBA00004777"/>
    </source>
</evidence>
<dbReference type="Pfam" id="PF02219">
    <property type="entry name" value="MTHFR"/>
    <property type="match status" value="2"/>
</dbReference>
<dbReference type="EMBL" id="HG529695">
    <property type="protein sequence ID" value="CDI56631.1"/>
    <property type="molecule type" value="Genomic_DNA"/>
</dbReference>
<dbReference type="InterPro" id="IPR003171">
    <property type="entry name" value="Mehydrof_redctse-like"/>
</dbReference>
<evidence type="ECO:0000256" key="7">
    <source>
        <dbReference type="RuleBase" id="RU004254"/>
    </source>
</evidence>
<keyword evidence="6" id="KW-0560">Oxidoreductase</keyword>
<sequence>MTTTSAVAPAAPAAPDPAHITTKIALARSQDAPFWSFEYFPPKTVQGLANLYTRIDRMRSNLSPSWIHVTWGAGGTTGGKSLELAGRIQKGKLDPDVELVQNELEQINKSGINGVKANDLWQYGEGTDACDVCLHLTCTNVEKKSLDETLSTAKKLGIKNILALRGDPPRGEEYWVAADDRFQHATDLVRYIRENHANYFCIGVAGYPEGHADYVDRDVKRDLRFLKAKQDAGAQYIVTQLFYDVDQFLSWYNECREIGITIPILPGIMPIQNYQSFRRMTNLCKVRVPQLVLDALEPIKSDDAAVKEYGVSLSIHMMGRIFLESDMRGFHLCSLNLEKSIERILDGLGWKTDIGAQDESVARLSAIPTHLHLEATKKQMLSDRTGQNTPKDFKLSTREALERTLARTSSSYQVPETSTWDEFPNGRYGDSRSPAFGEMDGYGASLKVPPQDALRIWGHPVTPADISTIFASYLEERTSCIPWCDAPLMAETLQIRDYLLALNRQEGKGWWSVGSQPAVDGAPSTDPTVGFGPPGGFIFQKSFVELFMSTHDKDMLVSRIDALGPNAQITYFAGNASGDFASNLDDGEANTVTWAVFPGKEIVQSTIIERESFEAWREEAFEIWGEWSLLFPKGSASRKYVQGVKEKRWLVTIVHHDYKDRQGLWRFLAE</sequence>
<comment type="similarity">
    <text evidence="3">Belongs to the methylenetetrahydrofolate reductase family.</text>
</comment>
<accession>A0A077RBP3</accession>
<evidence type="ECO:0000256" key="3">
    <source>
        <dbReference type="ARBA" id="ARBA00006743"/>
    </source>
</evidence>
<dbReference type="InterPro" id="IPR029041">
    <property type="entry name" value="FAD-linked_oxidoreductase-like"/>
</dbReference>
<organism evidence="9">
    <name type="scientific">Melanopsichium pennsylvanicum 4</name>
    <dbReference type="NCBI Taxonomy" id="1398559"/>
    <lineage>
        <taxon>Eukaryota</taxon>
        <taxon>Fungi</taxon>
        <taxon>Dikarya</taxon>
        <taxon>Basidiomycota</taxon>
        <taxon>Ustilaginomycotina</taxon>
        <taxon>Ustilaginomycetes</taxon>
        <taxon>Ustilaginales</taxon>
        <taxon>Ustilaginaceae</taxon>
        <taxon>Melanopsichium</taxon>
    </lineage>
</organism>
<comment type="cofactor">
    <cofactor evidence="1">
        <name>FAD</name>
        <dbReference type="ChEBI" id="CHEBI:57692"/>
    </cofactor>
</comment>
<dbReference type="CDD" id="cd00537">
    <property type="entry name" value="MTHFR"/>
    <property type="match status" value="1"/>
</dbReference>
<name>A0A077RBP3_9BASI</name>
<evidence type="ECO:0000256" key="4">
    <source>
        <dbReference type="ARBA" id="ARBA00022630"/>
    </source>
</evidence>
<protein>
    <submittedName>
        <fullName evidence="9">Related to MET12-methylenetetrahydrofolate reductase</fullName>
    </submittedName>
</protein>
<dbReference type="Gene3D" id="3.20.20.220">
    <property type="match status" value="1"/>
</dbReference>
<keyword evidence="5" id="KW-0274">FAD</keyword>
<evidence type="ECO:0000256" key="5">
    <source>
        <dbReference type="ARBA" id="ARBA00022827"/>
    </source>
</evidence>
<evidence type="ECO:0000313" key="9">
    <source>
        <dbReference type="EMBL" id="CDI56631.1"/>
    </source>
</evidence>
<reference evidence="9" key="1">
    <citation type="journal article" date="2014" name="Genome Biol. Evol.">
        <title>Gene Loss Rather Than Gene Gain Is Associated with a Host Jump from Monocots to Dicots in the Smut Fungus Melanopsichium pennsylvanicum.</title>
        <authorList>
            <person name="Sharma R."/>
            <person name="Mishra B."/>
            <person name="Runge F."/>
            <person name="Thines M."/>
        </authorList>
    </citation>
    <scope>NUCLEOTIDE SEQUENCE</scope>
    <source>
        <strain evidence="9">4</strain>
    </source>
</reference>
<dbReference type="UniPathway" id="UPA00193"/>
<dbReference type="GO" id="GO:0004489">
    <property type="term" value="F:methylenetetrahydrofolate reductase [NAD(P)H] activity"/>
    <property type="evidence" value="ECO:0007669"/>
    <property type="project" value="InterPro"/>
</dbReference>
<dbReference type="AlphaFoldDB" id="A0A077RBP3"/>
<dbReference type="Pfam" id="PF21895">
    <property type="entry name" value="MTHFR_C"/>
    <property type="match status" value="1"/>
</dbReference>
<evidence type="ECO:0000256" key="6">
    <source>
        <dbReference type="ARBA" id="ARBA00023002"/>
    </source>
</evidence>
<dbReference type="PANTHER" id="PTHR45754">
    <property type="entry name" value="METHYLENETETRAHYDROFOLATE REDUCTASE"/>
    <property type="match status" value="1"/>
</dbReference>
<dbReference type="GO" id="GO:0005829">
    <property type="term" value="C:cytosol"/>
    <property type="evidence" value="ECO:0007669"/>
    <property type="project" value="TreeGrafter"/>
</dbReference>